<dbReference type="Proteomes" id="UP001230951">
    <property type="component" value="Unassembled WGS sequence"/>
</dbReference>
<gene>
    <name evidence="3" type="ORF">J2S90_003669</name>
    <name evidence="4" type="ORF">J2S93_003814</name>
</gene>
<evidence type="ECO:0000313" key="4">
    <source>
        <dbReference type="EMBL" id="MDQ0182362.1"/>
    </source>
</evidence>
<dbReference type="Gene3D" id="3.30.370.10">
    <property type="entry name" value="Barstar-like"/>
    <property type="match status" value="1"/>
</dbReference>
<dbReference type="Proteomes" id="UP001242995">
    <property type="component" value="Unassembled WGS sequence"/>
</dbReference>
<evidence type="ECO:0000259" key="2">
    <source>
        <dbReference type="Pfam" id="PF01337"/>
    </source>
</evidence>
<dbReference type="EMBL" id="JAUSRG010000013">
    <property type="protein sequence ID" value="MDP9906684.1"/>
    <property type="molecule type" value="Genomic_DNA"/>
</dbReference>
<dbReference type="InterPro" id="IPR000468">
    <property type="entry name" value="Barstar"/>
</dbReference>
<proteinExistence type="inferred from homology"/>
<protein>
    <submittedName>
        <fullName evidence="3">RNAse (Barnase) inhibitor barstar</fullName>
    </submittedName>
</protein>
<evidence type="ECO:0000313" key="3">
    <source>
        <dbReference type="EMBL" id="MDP9906684.1"/>
    </source>
</evidence>
<accession>A0AAW8DLC3</accession>
<sequence>MNAFDSEADLEHDLDFRLLINTAVSLFYRRHVFDETTTWLAEQGYQVTILDASSWSSEAEMHGAISETLDFPSYYGHNLDALNDCLRDVISHDFVLAFLGYDAFALACPRTAQTLLDIIAQRSREAALFGHRMVCLAQSSDPRISFDPVGATPVLWNDEEWLDSKRLAPRVDTGD</sequence>
<evidence type="ECO:0000313" key="6">
    <source>
        <dbReference type="Proteomes" id="UP001242995"/>
    </source>
</evidence>
<comment type="similarity">
    <text evidence="1">Belongs to the barstar family.</text>
</comment>
<dbReference type="EMBL" id="JAUSTF010000011">
    <property type="protein sequence ID" value="MDQ0182362.1"/>
    <property type="molecule type" value="Genomic_DNA"/>
</dbReference>
<evidence type="ECO:0000313" key="5">
    <source>
        <dbReference type="Proteomes" id="UP001230951"/>
    </source>
</evidence>
<dbReference type="RefSeq" id="WP_306963188.1">
    <property type="nucleotide sequence ID" value="NZ_JAUSRG010000013.1"/>
</dbReference>
<reference evidence="3 5" key="1">
    <citation type="submission" date="2023-07" db="EMBL/GenBank/DDBJ databases">
        <title>Sorghum-associated microbial communities from plants grown in Nebraska, USA.</title>
        <authorList>
            <person name="Schachtman D."/>
        </authorList>
    </citation>
    <scope>NUCLEOTIDE SEQUENCE</scope>
    <source>
        <strain evidence="3">DS1006</strain>
        <strain evidence="4 5">DS1016</strain>
    </source>
</reference>
<organism evidence="3 6">
    <name type="scientific">Arthrobacter bambusae</name>
    <dbReference type="NCBI Taxonomy" id="1338426"/>
    <lineage>
        <taxon>Bacteria</taxon>
        <taxon>Bacillati</taxon>
        <taxon>Actinomycetota</taxon>
        <taxon>Actinomycetes</taxon>
        <taxon>Micrococcales</taxon>
        <taxon>Micrococcaceae</taxon>
        <taxon>Arthrobacter</taxon>
    </lineage>
</organism>
<dbReference type="SUPFAM" id="SSF52038">
    <property type="entry name" value="Barstar-related"/>
    <property type="match status" value="1"/>
</dbReference>
<feature type="domain" description="Barstar (barnase inhibitor)" evidence="2">
    <location>
        <begin position="46"/>
        <end position="135"/>
    </location>
</feature>
<dbReference type="Pfam" id="PF01337">
    <property type="entry name" value="Barstar"/>
    <property type="match status" value="1"/>
</dbReference>
<comment type="caution">
    <text evidence="3">The sequence shown here is derived from an EMBL/GenBank/DDBJ whole genome shotgun (WGS) entry which is preliminary data.</text>
</comment>
<dbReference type="InterPro" id="IPR035905">
    <property type="entry name" value="Barstar-like_sf"/>
</dbReference>
<keyword evidence="5" id="KW-1185">Reference proteome</keyword>
<name>A0AAW8DLC3_9MICC</name>
<evidence type="ECO:0000256" key="1">
    <source>
        <dbReference type="ARBA" id="ARBA00006845"/>
    </source>
</evidence>
<dbReference type="AlphaFoldDB" id="A0AAW8DLC3"/>